<gene>
    <name evidence="3" type="ORF">M9189_00545</name>
</gene>
<dbReference type="GO" id="GO:0004672">
    <property type="term" value="F:protein kinase activity"/>
    <property type="evidence" value="ECO:0007669"/>
    <property type="project" value="UniProtKB-ARBA"/>
</dbReference>
<reference evidence="3" key="1">
    <citation type="submission" date="2022-05" db="EMBL/GenBank/DDBJ databases">
        <authorList>
            <person name="Sun X."/>
        </authorList>
    </citation>
    <scope>NUCLEOTIDE SEQUENCE</scope>
    <source>
        <strain evidence="3">Ai-910</strain>
    </source>
</reference>
<dbReference type="PROSITE" id="PS50894">
    <property type="entry name" value="HPT"/>
    <property type="match status" value="1"/>
</dbReference>
<dbReference type="Proteomes" id="UP001056426">
    <property type="component" value="Chromosome"/>
</dbReference>
<dbReference type="EMBL" id="CP098400">
    <property type="protein sequence ID" value="URW79846.1"/>
    <property type="molecule type" value="Genomic_DNA"/>
</dbReference>
<feature type="modified residue" description="Phosphohistidine" evidence="1">
    <location>
        <position position="47"/>
    </location>
</feature>
<organism evidence="3 4">
    <name type="scientific">Xiashengella succiniciproducens</name>
    <dbReference type="NCBI Taxonomy" id="2949635"/>
    <lineage>
        <taxon>Bacteria</taxon>
        <taxon>Pseudomonadati</taxon>
        <taxon>Bacteroidota</taxon>
        <taxon>Bacteroidia</taxon>
        <taxon>Marinilabiliales</taxon>
        <taxon>Marinilabiliaceae</taxon>
        <taxon>Xiashengella</taxon>
    </lineage>
</organism>
<name>A0A9J6ZQN7_9BACT</name>
<reference evidence="3" key="2">
    <citation type="submission" date="2022-06" db="EMBL/GenBank/DDBJ databases">
        <title>Xiashengella guii gen. nov. sp. nov., a bacterium isolated form anaerobic digestion tank.</title>
        <authorList>
            <person name="Huang H."/>
        </authorList>
    </citation>
    <scope>NUCLEOTIDE SEQUENCE</scope>
    <source>
        <strain evidence="3">Ai-910</strain>
    </source>
</reference>
<dbReference type="Pfam" id="PF01627">
    <property type="entry name" value="Hpt"/>
    <property type="match status" value="1"/>
</dbReference>
<keyword evidence="1" id="KW-0597">Phosphoprotein</keyword>
<protein>
    <submittedName>
        <fullName evidence="3">Hpt domain-containing protein</fullName>
    </submittedName>
</protein>
<dbReference type="Gene3D" id="1.20.120.160">
    <property type="entry name" value="HPT domain"/>
    <property type="match status" value="1"/>
</dbReference>
<dbReference type="RefSeq" id="WP_250723961.1">
    <property type="nucleotide sequence ID" value="NZ_CP098400.1"/>
</dbReference>
<evidence type="ECO:0000256" key="1">
    <source>
        <dbReference type="PROSITE-ProRule" id="PRU00110"/>
    </source>
</evidence>
<evidence type="ECO:0000313" key="4">
    <source>
        <dbReference type="Proteomes" id="UP001056426"/>
    </source>
</evidence>
<dbReference type="KEGG" id="alkq:M9189_00545"/>
<sequence length="108" mass="12379">MMLAEVKKQFYINTLKELDGINGKLSRDEIPSEEQSAIADKIFTISHQISGTGPMLGFNNASQLSKKLELTYNEIRNGKRELTPQILWQTRRTIDAMIKAFQEEYKEG</sequence>
<keyword evidence="4" id="KW-1185">Reference proteome</keyword>
<dbReference type="AlphaFoldDB" id="A0A9J6ZQN7"/>
<accession>A0A9J6ZQN7</accession>
<dbReference type="GO" id="GO:0000160">
    <property type="term" value="P:phosphorelay signal transduction system"/>
    <property type="evidence" value="ECO:0007669"/>
    <property type="project" value="InterPro"/>
</dbReference>
<proteinExistence type="predicted"/>
<evidence type="ECO:0000259" key="2">
    <source>
        <dbReference type="PROSITE" id="PS50894"/>
    </source>
</evidence>
<feature type="domain" description="HPt" evidence="2">
    <location>
        <begin position="1"/>
        <end position="101"/>
    </location>
</feature>
<dbReference type="InterPro" id="IPR008207">
    <property type="entry name" value="Sig_transdc_His_kin_Hpt_dom"/>
</dbReference>
<evidence type="ECO:0000313" key="3">
    <source>
        <dbReference type="EMBL" id="URW79846.1"/>
    </source>
</evidence>
<dbReference type="SUPFAM" id="SSF47226">
    <property type="entry name" value="Histidine-containing phosphotransfer domain, HPT domain"/>
    <property type="match status" value="1"/>
</dbReference>
<dbReference type="InterPro" id="IPR036641">
    <property type="entry name" value="HPT_dom_sf"/>
</dbReference>